<reference evidence="2" key="2">
    <citation type="journal article" date="2024" name="Plant">
        <title>Genomic evolution and insights into agronomic trait innovations of Sesamum species.</title>
        <authorList>
            <person name="Miao H."/>
            <person name="Wang L."/>
            <person name="Qu L."/>
            <person name="Liu H."/>
            <person name="Sun Y."/>
            <person name="Le M."/>
            <person name="Wang Q."/>
            <person name="Wei S."/>
            <person name="Zheng Y."/>
            <person name="Lin W."/>
            <person name="Duan Y."/>
            <person name="Cao H."/>
            <person name="Xiong S."/>
            <person name="Wang X."/>
            <person name="Wei L."/>
            <person name="Li C."/>
            <person name="Ma Q."/>
            <person name="Ju M."/>
            <person name="Zhao R."/>
            <person name="Li G."/>
            <person name="Mu C."/>
            <person name="Tian Q."/>
            <person name="Mei H."/>
            <person name="Zhang T."/>
            <person name="Gao T."/>
            <person name="Zhang H."/>
        </authorList>
    </citation>
    <scope>NUCLEOTIDE SEQUENCE</scope>
    <source>
        <strain evidence="2">G02</strain>
    </source>
</reference>
<feature type="compositionally biased region" description="Pro residues" evidence="1">
    <location>
        <begin position="133"/>
        <end position="142"/>
    </location>
</feature>
<protein>
    <submittedName>
        <fullName evidence="2">Uncharacterized protein</fullName>
    </submittedName>
</protein>
<feature type="region of interest" description="Disordered" evidence="1">
    <location>
        <begin position="94"/>
        <end position="142"/>
    </location>
</feature>
<name>A0AAW2NQM8_SESRA</name>
<feature type="region of interest" description="Disordered" evidence="1">
    <location>
        <begin position="1"/>
        <end position="20"/>
    </location>
</feature>
<organism evidence="2">
    <name type="scientific">Sesamum radiatum</name>
    <name type="common">Black benniseed</name>
    <dbReference type="NCBI Taxonomy" id="300843"/>
    <lineage>
        <taxon>Eukaryota</taxon>
        <taxon>Viridiplantae</taxon>
        <taxon>Streptophyta</taxon>
        <taxon>Embryophyta</taxon>
        <taxon>Tracheophyta</taxon>
        <taxon>Spermatophyta</taxon>
        <taxon>Magnoliopsida</taxon>
        <taxon>eudicotyledons</taxon>
        <taxon>Gunneridae</taxon>
        <taxon>Pentapetalae</taxon>
        <taxon>asterids</taxon>
        <taxon>lamiids</taxon>
        <taxon>Lamiales</taxon>
        <taxon>Pedaliaceae</taxon>
        <taxon>Sesamum</taxon>
    </lineage>
</organism>
<accession>A0AAW2NQM8</accession>
<evidence type="ECO:0000313" key="2">
    <source>
        <dbReference type="EMBL" id="KAL0345496.1"/>
    </source>
</evidence>
<dbReference type="EMBL" id="JACGWJ010000019">
    <property type="protein sequence ID" value="KAL0345496.1"/>
    <property type="molecule type" value="Genomic_DNA"/>
</dbReference>
<sequence>MENPNPPSDNQRVAVAPGGTQALQVVAGSPPAPALTGTTLVALAQAPPPSRVVGPAADSPRRSTSSNTSMKELSPSLLGAIQQIVVTALRERVSATAPPRVATSSDVEAPEEEAGEEALVPTPAGGRRWEVPLPEPQEVPPQ</sequence>
<evidence type="ECO:0000256" key="1">
    <source>
        <dbReference type="SAM" id="MobiDB-lite"/>
    </source>
</evidence>
<gene>
    <name evidence="2" type="ORF">Sradi_4380900</name>
</gene>
<proteinExistence type="predicted"/>
<comment type="caution">
    <text evidence="2">The sequence shown here is derived from an EMBL/GenBank/DDBJ whole genome shotgun (WGS) entry which is preliminary data.</text>
</comment>
<feature type="compositionally biased region" description="Polar residues" evidence="1">
    <location>
        <begin position="62"/>
        <end position="71"/>
    </location>
</feature>
<dbReference type="AlphaFoldDB" id="A0AAW2NQM8"/>
<feature type="region of interest" description="Disordered" evidence="1">
    <location>
        <begin position="46"/>
        <end position="74"/>
    </location>
</feature>
<reference evidence="2" key="1">
    <citation type="submission" date="2020-06" db="EMBL/GenBank/DDBJ databases">
        <authorList>
            <person name="Li T."/>
            <person name="Hu X."/>
            <person name="Zhang T."/>
            <person name="Song X."/>
            <person name="Zhang H."/>
            <person name="Dai N."/>
            <person name="Sheng W."/>
            <person name="Hou X."/>
            <person name="Wei L."/>
        </authorList>
    </citation>
    <scope>NUCLEOTIDE SEQUENCE</scope>
    <source>
        <strain evidence="2">G02</strain>
        <tissue evidence="2">Leaf</tissue>
    </source>
</reference>